<reference evidence="2" key="1">
    <citation type="submission" date="2022-10" db="EMBL/GenBank/DDBJ databases">
        <authorList>
            <person name="Yu W.X."/>
        </authorList>
    </citation>
    <scope>NUCLEOTIDE SEQUENCE</scope>
    <source>
        <strain evidence="2">D04</strain>
    </source>
</reference>
<keyword evidence="3" id="KW-1185">Reference proteome</keyword>
<evidence type="ECO:0000313" key="3">
    <source>
        <dbReference type="Proteomes" id="UP001207408"/>
    </source>
</evidence>
<name>A0AAE3MDF2_9BACT</name>
<evidence type="ECO:0000259" key="1">
    <source>
        <dbReference type="PROSITE" id="PS51186"/>
    </source>
</evidence>
<comment type="caution">
    <text evidence="2">The sequence shown here is derived from an EMBL/GenBank/DDBJ whole genome shotgun (WGS) entry which is preliminary data.</text>
</comment>
<dbReference type="InterPro" id="IPR016181">
    <property type="entry name" value="Acyl_CoA_acyltransferase"/>
</dbReference>
<dbReference type="RefSeq" id="WP_301199119.1">
    <property type="nucleotide sequence ID" value="NZ_JAPDPI010000015.1"/>
</dbReference>
<dbReference type="Pfam" id="PF13673">
    <property type="entry name" value="Acetyltransf_10"/>
    <property type="match status" value="1"/>
</dbReference>
<gene>
    <name evidence="2" type="ORF">OM074_08935</name>
</gene>
<feature type="domain" description="N-acetyltransferase" evidence="1">
    <location>
        <begin position="29"/>
        <end position="170"/>
    </location>
</feature>
<dbReference type="CDD" id="cd04301">
    <property type="entry name" value="NAT_SF"/>
    <property type="match status" value="1"/>
</dbReference>
<dbReference type="GO" id="GO:0016747">
    <property type="term" value="F:acyltransferase activity, transferring groups other than amino-acyl groups"/>
    <property type="evidence" value="ECO:0007669"/>
    <property type="project" value="InterPro"/>
</dbReference>
<dbReference type="AlphaFoldDB" id="A0AAE3MDF2"/>
<dbReference type="EMBL" id="JAPDPI010000015">
    <property type="protein sequence ID" value="MCW3805753.1"/>
    <property type="molecule type" value="Genomic_DNA"/>
</dbReference>
<dbReference type="Gene3D" id="3.40.630.30">
    <property type="match status" value="1"/>
</dbReference>
<accession>A0AAE3MDF2</accession>
<dbReference type="PROSITE" id="PS51186">
    <property type="entry name" value="GNAT"/>
    <property type="match status" value="1"/>
</dbReference>
<dbReference type="Proteomes" id="UP001207408">
    <property type="component" value="Unassembled WGS sequence"/>
</dbReference>
<organism evidence="2 3">
    <name type="scientific">Plebeiibacterium marinum</name>
    <dbReference type="NCBI Taxonomy" id="2992111"/>
    <lineage>
        <taxon>Bacteria</taxon>
        <taxon>Pseudomonadati</taxon>
        <taxon>Bacteroidota</taxon>
        <taxon>Bacteroidia</taxon>
        <taxon>Marinilabiliales</taxon>
        <taxon>Marinilabiliaceae</taxon>
        <taxon>Plebeiibacterium</taxon>
    </lineage>
</organism>
<protein>
    <submittedName>
        <fullName evidence="2">GNAT family N-acetyltransferase</fullName>
    </submittedName>
</protein>
<evidence type="ECO:0000313" key="2">
    <source>
        <dbReference type="EMBL" id="MCW3805753.1"/>
    </source>
</evidence>
<dbReference type="SUPFAM" id="SSF55729">
    <property type="entry name" value="Acyl-CoA N-acyltransferases (Nat)"/>
    <property type="match status" value="1"/>
</dbReference>
<proteinExistence type="predicted"/>
<dbReference type="InterPro" id="IPR000182">
    <property type="entry name" value="GNAT_dom"/>
</dbReference>
<sequence length="170" mass="20075">MNYKTIESVITFLRMDNPPVKREDSQEHIIIKEFAKPIDIAEYLRMYRDVGAELNWLDRFFMDTSELNSKINHPNTHIHTFSINKKFAGYCELIKESQYVEILYFGLTEPFIGKGFGKYLLNKTIELAWNLNPEWIQLNTCDLDHPNALSTYKKAGFKAYKTKIEEKRIK</sequence>